<dbReference type="Gramene" id="TuG1812G0600002617.01.T01">
    <property type="protein sequence ID" value="TuG1812G0600002617.01.T01"/>
    <property type="gene ID" value="TuG1812G0600002617.01"/>
</dbReference>
<dbReference type="EnsemblPlants" id="TuG1812G0600002617.01.T01">
    <property type="protein sequence ID" value="TuG1812G0600002617.01.T01"/>
    <property type="gene ID" value="TuG1812G0600002617.01"/>
</dbReference>
<accession>A0A8R7QU42</accession>
<evidence type="ECO:0000313" key="1">
    <source>
        <dbReference type="EnsemblPlants" id="TuG1812G0600002617.01.T01"/>
    </source>
</evidence>
<organism evidence="1 2">
    <name type="scientific">Triticum urartu</name>
    <name type="common">Red wild einkorn</name>
    <name type="synonym">Crithodium urartu</name>
    <dbReference type="NCBI Taxonomy" id="4572"/>
    <lineage>
        <taxon>Eukaryota</taxon>
        <taxon>Viridiplantae</taxon>
        <taxon>Streptophyta</taxon>
        <taxon>Embryophyta</taxon>
        <taxon>Tracheophyta</taxon>
        <taxon>Spermatophyta</taxon>
        <taxon>Magnoliopsida</taxon>
        <taxon>Liliopsida</taxon>
        <taxon>Poales</taxon>
        <taxon>Poaceae</taxon>
        <taxon>BOP clade</taxon>
        <taxon>Pooideae</taxon>
        <taxon>Triticodae</taxon>
        <taxon>Triticeae</taxon>
        <taxon>Triticinae</taxon>
        <taxon>Triticum</taxon>
    </lineage>
</organism>
<reference evidence="2" key="1">
    <citation type="journal article" date="2013" name="Nature">
        <title>Draft genome of the wheat A-genome progenitor Triticum urartu.</title>
        <authorList>
            <person name="Ling H.Q."/>
            <person name="Zhao S."/>
            <person name="Liu D."/>
            <person name="Wang J."/>
            <person name="Sun H."/>
            <person name="Zhang C."/>
            <person name="Fan H."/>
            <person name="Li D."/>
            <person name="Dong L."/>
            <person name="Tao Y."/>
            <person name="Gao C."/>
            <person name="Wu H."/>
            <person name="Li Y."/>
            <person name="Cui Y."/>
            <person name="Guo X."/>
            <person name="Zheng S."/>
            <person name="Wang B."/>
            <person name="Yu K."/>
            <person name="Liang Q."/>
            <person name="Yang W."/>
            <person name="Lou X."/>
            <person name="Chen J."/>
            <person name="Feng M."/>
            <person name="Jian J."/>
            <person name="Zhang X."/>
            <person name="Luo G."/>
            <person name="Jiang Y."/>
            <person name="Liu J."/>
            <person name="Wang Z."/>
            <person name="Sha Y."/>
            <person name="Zhang B."/>
            <person name="Wu H."/>
            <person name="Tang D."/>
            <person name="Shen Q."/>
            <person name="Xue P."/>
            <person name="Zou S."/>
            <person name="Wang X."/>
            <person name="Liu X."/>
            <person name="Wang F."/>
            <person name="Yang Y."/>
            <person name="An X."/>
            <person name="Dong Z."/>
            <person name="Zhang K."/>
            <person name="Zhang X."/>
            <person name="Luo M.C."/>
            <person name="Dvorak J."/>
            <person name="Tong Y."/>
            <person name="Wang J."/>
            <person name="Yang H."/>
            <person name="Li Z."/>
            <person name="Wang D."/>
            <person name="Zhang A."/>
            <person name="Wang J."/>
        </authorList>
    </citation>
    <scope>NUCLEOTIDE SEQUENCE</scope>
    <source>
        <strain evidence="2">cv. G1812</strain>
    </source>
</reference>
<reference evidence="1" key="3">
    <citation type="submission" date="2022-06" db="UniProtKB">
        <authorList>
            <consortium name="EnsemblPlants"/>
        </authorList>
    </citation>
    <scope>IDENTIFICATION</scope>
</reference>
<proteinExistence type="predicted"/>
<name>A0A8R7QU42_TRIUA</name>
<protein>
    <submittedName>
        <fullName evidence="1">Uncharacterized protein</fullName>
    </submittedName>
</protein>
<evidence type="ECO:0000313" key="2">
    <source>
        <dbReference type="Proteomes" id="UP000015106"/>
    </source>
</evidence>
<reference evidence="1" key="2">
    <citation type="submission" date="2018-03" db="EMBL/GenBank/DDBJ databases">
        <title>The Triticum urartu genome reveals the dynamic nature of wheat genome evolution.</title>
        <authorList>
            <person name="Ling H."/>
            <person name="Ma B."/>
            <person name="Shi X."/>
            <person name="Liu H."/>
            <person name="Dong L."/>
            <person name="Sun H."/>
            <person name="Cao Y."/>
            <person name="Gao Q."/>
            <person name="Zheng S."/>
            <person name="Li Y."/>
            <person name="Yu Y."/>
            <person name="Du H."/>
            <person name="Qi M."/>
            <person name="Li Y."/>
            <person name="Yu H."/>
            <person name="Cui Y."/>
            <person name="Wang N."/>
            <person name="Chen C."/>
            <person name="Wu H."/>
            <person name="Zhao Y."/>
            <person name="Zhang J."/>
            <person name="Li Y."/>
            <person name="Zhou W."/>
            <person name="Zhang B."/>
            <person name="Hu W."/>
            <person name="Eijk M."/>
            <person name="Tang J."/>
            <person name="Witsenboer H."/>
            <person name="Zhao S."/>
            <person name="Li Z."/>
            <person name="Zhang A."/>
            <person name="Wang D."/>
            <person name="Liang C."/>
        </authorList>
    </citation>
    <scope>NUCLEOTIDE SEQUENCE [LARGE SCALE GENOMIC DNA]</scope>
    <source>
        <strain evidence="1">cv. G1812</strain>
    </source>
</reference>
<sequence>MLKFDLGHREEVVRCDIMRIGKQTPLQLSLSRDCACWHQAMDLLEKDIMVCLVLIRGPRR</sequence>
<dbReference type="AlphaFoldDB" id="A0A8R7QU42"/>
<keyword evidence="2" id="KW-1185">Reference proteome</keyword>
<dbReference type="Proteomes" id="UP000015106">
    <property type="component" value="Chromosome 6"/>
</dbReference>